<gene>
    <name evidence="1" type="ORF">ANANG_G00298640</name>
</gene>
<comment type="caution">
    <text evidence="1">The sequence shown here is derived from an EMBL/GenBank/DDBJ whole genome shotgun (WGS) entry which is preliminary data.</text>
</comment>
<evidence type="ECO:0000313" key="1">
    <source>
        <dbReference type="EMBL" id="KAG5830944.1"/>
    </source>
</evidence>
<proteinExistence type="predicted"/>
<accession>A0A9D3LIV2</accession>
<sequence length="96" mass="9806">MGLSRNGGSSFFLLLFFRDYSSIRGGGAAPVLQNRAVLNEGSPSSPVGTAAGSESQGAHVLPVSGGCECARVPTSCLFQGDVSVPGCPRPACFRVM</sequence>
<dbReference type="AlphaFoldDB" id="A0A9D3LIV2"/>
<reference evidence="1" key="1">
    <citation type="submission" date="2021-01" db="EMBL/GenBank/DDBJ databases">
        <title>A chromosome-scale assembly of European eel, Anguilla anguilla.</title>
        <authorList>
            <person name="Henkel C."/>
            <person name="Jong-Raadsen S.A."/>
            <person name="Dufour S."/>
            <person name="Weltzien F.-A."/>
            <person name="Palstra A.P."/>
            <person name="Pelster B."/>
            <person name="Spaink H.P."/>
            <person name="Van Den Thillart G.E."/>
            <person name="Jansen H."/>
            <person name="Zahm M."/>
            <person name="Klopp C."/>
            <person name="Cedric C."/>
            <person name="Louis A."/>
            <person name="Berthelot C."/>
            <person name="Parey E."/>
            <person name="Roest Crollius H."/>
            <person name="Montfort J."/>
            <person name="Robinson-Rechavi M."/>
            <person name="Bucao C."/>
            <person name="Bouchez O."/>
            <person name="Gislard M."/>
            <person name="Lluch J."/>
            <person name="Milhes M."/>
            <person name="Lampietro C."/>
            <person name="Lopez Roques C."/>
            <person name="Donnadieu C."/>
            <person name="Braasch I."/>
            <person name="Desvignes T."/>
            <person name="Postlethwait J."/>
            <person name="Bobe J."/>
            <person name="Guiguen Y."/>
            <person name="Dirks R."/>
        </authorList>
    </citation>
    <scope>NUCLEOTIDE SEQUENCE</scope>
    <source>
        <strain evidence="1">Tag_6206</strain>
        <tissue evidence="1">Liver</tissue>
    </source>
</reference>
<organism evidence="1 2">
    <name type="scientific">Anguilla anguilla</name>
    <name type="common">European freshwater eel</name>
    <name type="synonym">Muraena anguilla</name>
    <dbReference type="NCBI Taxonomy" id="7936"/>
    <lineage>
        <taxon>Eukaryota</taxon>
        <taxon>Metazoa</taxon>
        <taxon>Chordata</taxon>
        <taxon>Craniata</taxon>
        <taxon>Vertebrata</taxon>
        <taxon>Euteleostomi</taxon>
        <taxon>Actinopterygii</taxon>
        <taxon>Neopterygii</taxon>
        <taxon>Teleostei</taxon>
        <taxon>Anguilliformes</taxon>
        <taxon>Anguillidae</taxon>
        <taxon>Anguilla</taxon>
    </lineage>
</organism>
<keyword evidence="2" id="KW-1185">Reference proteome</keyword>
<protein>
    <submittedName>
        <fullName evidence="1">Uncharacterized protein</fullName>
    </submittedName>
</protein>
<dbReference type="Proteomes" id="UP001044222">
    <property type="component" value="Chromosome 18"/>
</dbReference>
<evidence type="ECO:0000313" key="2">
    <source>
        <dbReference type="Proteomes" id="UP001044222"/>
    </source>
</evidence>
<dbReference type="EMBL" id="JAFIRN010000018">
    <property type="protein sequence ID" value="KAG5830944.1"/>
    <property type="molecule type" value="Genomic_DNA"/>
</dbReference>
<name>A0A9D3LIV2_ANGAN</name>